<evidence type="ECO:0000259" key="4">
    <source>
        <dbReference type="PROSITE" id="PS51832"/>
    </source>
</evidence>
<dbReference type="PANTHER" id="PTHR43155">
    <property type="entry name" value="CYCLIC DI-GMP PHOSPHODIESTERASE PA4108-RELATED"/>
    <property type="match status" value="1"/>
</dbReference>
<name>A0A1F7WH20_9BACT</name>
<feature type="compositionally biased region" description="Polar residues" evidence="1">
    <location>
        <begin position="660"/>
        <end position="676"/>
    </location>
</feature>
<accession>A0A1F7WH20</accession>
<dbReference type="SUPFAM" id="SSF55781">
    <property type="entry name" value="GAF domain-like"/>
    <property type="match status" value="2"/>
</dbReference>
<feature type="region of interest" description="Disordered" evidence="1">
    <location>
        <begin position="644"/>
        <end position="676"/>
    </location>
</feature>
<dbReference type="Pfam" id="PF13487">
    <property type="entry name" value="HD_5"/>
    <property type="match status" value="1"/>
</dbReference>
<keyword evidence="2" id="KW-0812">Transmembrane</keyword>
<dbReference type="STRING" id="1817813.A2008_12420"/>
<dbReference type="SUPFAM" id="SSF109604">
    <property type="entry name" value="HD-domain/PDEase-like"/>
    <property type="match status" value="1"/>
</dbReference>
<dbReference type="SMART" id="SM00471">
    <property type="entry name" value="HDc"/>
    <property type="match status" value="1"/>
</dbReference>
<evidence type="ECO:0000259" key="3">
    <source>
        <dbReference type="PROSITE" id="PS51831"/>
    </source>
</evidence>
<dbReference type="PROSITE" id="PS51832">
    <property type="entry name" value="HD_GYP"/>
    <property type="match status" value="1"/>
</dbReference>
<dbReference type="InterPro" id="IPR037522">
    <property type="entry name" value="HD_GYP_dom"/>
</dbReference>
<comment type="caution">
    <text evidence="5">The sequence shown here is derived from an EMBL/GenBank/DDBJ whole genome shotgun (WGS) entry which is preliminary data.</text>
</comment>
<dbReference type="SMART" id="SM00065">
    <property type="entry name" value="GAF"/>
    <property type="match status" value="2"/>
</dbReference>
<proteinExistence type="predicted"/>
<feature type="transmembrane region" description="Helical" evidence="2">
    <location>
        <begin position="12"/>
        <end position="31"/>
    </location>
</feature>
<dbReference type="EMBL" id="MGFH01000229">
    <property type="protein sequence ID" value="OGM01699.1"/>
    <property type="molecule type" value="Genomic_DNA"/>
</dbReference>
<sequence length="676" mass="75318">MKETKIGMKVAYKIGILFAVTALLIIGLGQMVTPFGIPFTVCVLIIFAMFMVMVSYIIKNSFSLPIFDIIKAIENNAVNKDLEIRAFDKNSEMFDIAAAISNIIERNNRANQKINQRKIIEMDTVHQISKAMSARLSLEEVLRMIIDLATSVLDAKYASLMLIEEESNELTIRVSNGLSPEIMKKVRIKVGSGIAGTVAYEGKPYLSTDIENDPRFKKNSNPKFETKSFICVPVKLGDKVIGVLNINDKKNHEIFNDEDLHLLTILANQAAITIENSRLYQQAEKKVEELEMLFSASKVMSSILDVNILLRQVLETCIHIVFSKAGMIMLFNPDSMQFEIKTCHGPIDMRCAYEFRIDSDSELCERLASELNAVLIGNIDENIDLADLTNYLKFKVKEIICVPLHTKQKVTGMMLVISDSSQNNFVSSDLSILSALSTQAAVVIENAKLYESMKDQFLSTIRVATNALEFKDAYTSGHSERVTEFAVLLSKEMNLAQEDIENIRQASILHDIGKIGISETILTKKGRLTDEEFATIKLHPSIGDSIVEPMALNPAVRAGIRNHHERWDGRGYPDGLAGEKIPFSARIIALADAFDAMTSNRPYRDAMAMEKVYSEFIKCAGGQFDPKLAEIFVNMLKRMDAKSLTSQNSPGSLTAEPINNIENIPQQQSASTPASK</sequence>
<dbReference type="Pfam" id="PF13185">
    <property type="entry name" value="GAF_2"/>
    <property type="match status" value="2"/>
</dbReference>
<reference evidence="5 6" key="1">
    <citation type="journal article" date="2016" name="Nat. Commun.">
        <title>Thousands of microbial genomes shed light on interconnected biogeochemical processes in an aquifer system.</title>
        <authorList>
            <person name="Anantharaman K."/>
            <person name="Brown C.T."/>
            <person name="Hug L.A."/>
            <person name="Sharon I."/>
            <person name="Castelle C.J."/>
            <person name="Probst A.J."/>
            <person name="Thomas B.C."/>
            <person name="Singh A."/>
            <person name="Wilkins M.J."/>
            <person name="Karaoz U."/>
            <person name="Brodie E.L."/>
            <person name="Williams K.H."/>
            <person name="Hubbard S.S."/>
            <person name="Banfield J.F."/>
        </authorList>
    </citation>
    <scope>NUCLEOTIDE SEQUENCE [LARGE SCALE GENOMIC DNA]</scope>
</reference>
<dbReference type="Gene3D" id="1.10.3210.10">
    <property type="entry name" value="Hypothetical protein af1432"/>
    <property type="match status" value="1"/>
</dbReference>
<evidence type="ECO:0000313" key="6">
    <source>
        <dbReference type="Proteomes" id="UP000178735"/>
    </source>
</evidence>
<dbReference type="PANTHER" id="PTHR43155:SF2">
    <property type="entry name" value="CYCLIC DI-GMP PHOSPHODIESTERASE PA4108"/>
    <property type="match status" value="1"/>
</dbReference>
<dbReference type="PROSITE" id="PS51831">
    <property type="entry name" value="HD"/>
    <property type="match status" value="1"/>
</dbReference>
<dbReference type="AlphaFoldDB" id="A0A1F7WH20"/>
<feature type="domain" description="HD-GYP" evidence="4">
    <location>
        <begin position="453"/>
        <end position="648"/>
    </location>
</feature>
<organism evidence="5 6">
    <name type="scientific">Candidatus Wallbacteria bacterium GWC2_49_35</name>
    <dbReference type="NCBI Taxonomy" id="1817813"/>
    <lineage>
        <taxon>Bacteria</taxon>
        <taxon>Candidatus Walliibacteriota</taxon>
    </lineage>
</organism>
<gene>
    <name evidence="5" type="ORF">A2008_12420</name>
</gene>
<evidence type="ECO:0000256" key="1">
    <source>
        <dbReference type="SAM" id="MobiDB-lite"/>
    </source>
</evidence>
<feature type="domain" description="HD" evidence="3">
    <location>
        <begin position="475"/>
        <end position="597"/>
    </location>
</feature>
<feature type="transmembrane region" description="Helical" evidence="2">
    <location>
        <begin position="37"/>
        <end position="58"/>
    </location>
</feature>
<dbReference type="CDD" id="cd00077">
    <property type="entry name" value="HDc"/>
    <property type="match status" value="1"/>
</dbReference>
<dbReference type="InterPro" id="IPR003018">
    <property type="entry name" value="GAF"/>
</dbReference>
<dbReference type="InterPro" id="IPR003607">
    <property type="entry name" value="HD/PDEase_dom"/>
</dbReference>
<keyword evidence="2" id="KW-0472">Membrane</keyword>
<evidence type="ECO:0000256" key="2">
    <source>
        <dbReference type="SAM" id="Phobius"/>
    </source>
</evidence>
<dbReference type="InterPro" id="IPR029016">
    <property type="entry name" value="GAF-like_dom_sf"/>
</dbReference>
<dbReference type="InterPro" id="IPR006674">
    <property type="entry name" value="HD_domain"/>
</dbReference>
<dbReference type="Gene3D" id="3.30.450.40">
    <property type="match status" value="2"/>
</dbReference>
<evidence type="ECO:0000313" key="5">
    <source>
        <dbReference type="EMBL" id="OGM01699.1"/>
    </source>
</evidence>
<keyword evidence="2" id="KW-1133">Transmembrane helix</keyword>
<dbReference type="Proteomes" id="UP000178735">
    <property type="component" value="Unassembled WGS sequence"/>
</dbReference>
<protein>
    <submittedName>
        <fullName evidence="5">Uncharacterized protein</fullName>
    </submittedName>
</protein>